<comment type="caution">
    <text evidence="2">The sequence shown here is derived from an EMBL/GenBank/DDBJ whole genome shotgun (WGS) entry which is preliminary data.</text>
</comment>
<organism evidence="2 3">
    <name type="scientific">Rossellomorea marisflavi</name>
    <dbReference type="NCBI Taxonomy" id="189381"/>
    <lineage>
        <taxon>Bacteria</taxon>
        <taxon>Bacillati</taxon>
        <taxon>Bacillota</taxon>
        <taxon>Bacilli</taxon>
        <taxon>Bacillales</taxon>
        <taxon>Bacillaceae</taxon>
        <taxon>Rossellomorea</taxon>
    </lineage>
</organism>
<dbReference type="PATRIC" id="fig|189381.12.peg.2484"/>
<evidence type="ECO:0000313" key="2">
    <source>
        <dbReference type="EMBL" id="KON84784.1"/>
    </source>
</evidence>
<accession>A0A0M0G4N8</accession>
<dbReference type="AlphaFoldDB" id="A0A0M0G4N8"/>
<evidence type="ECO:0000256" key="1">
    <source>
        <dbReference type="SAM" id="Phobius"/>
    </source>
</evidence>
<sequence>MLPRKIMSACISGPIFAIILALVNPNPFEEPITSLWDYASSITLATPAYLLYSFPVILIYGVITSVISDKLASMVRSATNRYETVLSCVLHLLFGLVLLPYSLGAALLFFLIDRRLQAQNRTFKPIHALKSLILPPALYTFCLGLVYIQGVLA</sequence>
<name>A0A0M0G4N8_9BACI</name>
<dbReference type="EMBL" id="LGUE01000004">
    <property type="protein sequence ID" value="KON84784.1"/>
    <property type="molecule type" value="Genomic_DNA"/>
</dbReference>
<protein>
    <submittedName>
        <fullName evidence="2">Uncharacterized protein</fullName>
    </submittedName>
</protein>
<feature type="transmembrane region" description="Helical" evidence="1">
    <location>
        <begin position="132"/>
        <end position="152"/>
    </location>
</feature>
<feature type="transmembrane region" description="Helical" evidence="1">
    <location>
        <begin position="49"/>
        <end position="67"/>
    </location>
</feature>
<proteinExistence type="predicted"/>
<keyword evidence="1" id="KW-0472">Membrane</keyword>
<feature type="transmembrane region" description="Helical" evidence="1">
    <location>
        <begin position="88"/>
        <end position="112"/>
    </location>
</feature>
<reference evidence="3" key="1">
    <citation type="submission" date="2015-07" db="EMBL/GenBank/DDBJ databases">
        <title>Fjat-14235 jcm11544.</title>
        <authorList>
            <person name="Liu B."/>
            <person name="Wang J."/>
            <person name="Zhu Y."/>
            <person name="Liu G."/>
            <person name="Chen Q."/>
            <person name="Chen Z."/>
            <person name="Lan J."/>
            <person name="Che J."/>
            <person name="Ge C."/>
            <person name="Shi H."/>
            <person name="Pan Z."/>
            <person name="Liu X."/>
        </authorList>
    </citation>
    <scope>NUCLEOTIDE SEQUENCE [LARGE SCALE GENOMIC DNA]</scope>
    <source>
        <strain evidence="3">JCM 11544</strain>
    </source>
</reference>
<dbReference type="RefSeq" id="WP_053428383.1">
    <property type="nucleotide sequence ID" value="NZ_JAUKEF010000007.1"/>
</dbReference>
<keyword evidence="1" id="KW-0812">Transmembrane</keyword>
<keyword evidence="1" id="KW-1133">Transmembrane helix</keyword>
<evidence type="ECO:0000313" key="3">
    <source>
        <dbReference type="Proteomes" id="UP000037405"/>
    </source>
</evidence>
<keyword evidence="3" id="KW-1185">Reference proteome</keyword>
<gene>
    <name evidence="2" type="ORF">AF331_12260</name>
</gene>
<dbReference type="OrthoDB" id="2609634at2"/>
<dbReference type="Proteomes" id="UP000037405">
    <property type="component" value="Unassembled WGS sequence"/>
</dbReference>